<evidence type="ECO:0000313" key="3">
    <source>
        <dbReference type="Proteomes" id="UP000095553"/>
    </source>
</evidence>
<feature type="compositionally biased region" description="Basic and acidic residues" evidence="1">
    <location>
        <begin position="50"/>
        <end position="87"/>
    </location>
</feature>
<name>A0A173TNS0_ANAHA</name>
<evidence type="ECO:0000256" key="1">
    <source>
        <dbReference type="SAM" id="MobiDB-lite"/>
    </source>
</evidence>
<dbReference type="AlphaFoldDB" id="A0A173TNS0"/>
<dbReference type="Proteomes" id="UP000095553">
    <property type="component" value="Unassembled WGS sequence"/>
</dbReference>
<dbReference type="PROSITE" id="PS51257">
    <property type="entry name" value="PROKAR_LIPOPROTEIN"/>
    <property type="match status" value="1"/>
</dbReference>
<sequence length="96" mass="11196">MDRKQKKEFLIIAIGLLVLLSCMSFLLRSCSDQKAKQAQQKQRVSTQQKMRQDKKEESTEKADTKKEEEKEQEDNKLRDLDGNEIKNDNVPQKGVQ</sequence>
<protein>
    <recommendedName>
        <fullName evidence="4">Lipoprotein</fullName>
    </recommendedName>
</protein>
<accession>A0A173TNS0</accession>
<organism evidence="2 3">
    <name type="scientific">Anaerostipes hadrus</name>
    <dbReference type="NCBI Taxonomy" id="649756"/>
    <lineage>
        <taxon>Bacteria</taxon>
        <taxon>Bacillati</taxon>
        <taxon>Bacillota</taxon>
        <taxon>Clostridia</taxon>
        <taxon>Lachnospirales</taxon>
        <taxon>Lachnospiraceae</taxon>
        <taxon>Anaerostipes</taxon>
    </lineage>
</organism>
<evidence type="ECO:0000313" key="2">
    <source>
        <dbReference type="EMBL" id="CUN02868.1"/>
    </source>
</evidence>
<dbReference type="EMBL" id="CYXY01000012">
    <property type="protein sequence ID" value="CUN02868.1"/>
    <property type="molecule type" value="Genomic_DNA"/>
</dbReference>
<proteinExistence type="predicted"/>
<dbReference type="RefSeq" id="WP_055073056.1">
    <property type="nucleotide sequence ID" value="NZ_CP193929.1"/>
</dbReference>
<gene>
    <name evidence="2" type="ORF">ERS852571_02074</name>
</gene>
<reference evidence="2 3" key="1">
    <citation type="submission" date="2015-09" db="EMBL/GenBank/DDBJ databases">
        <authorList>
            <consortium name="Pathogen Informatics"/>
        </authorList>
    </citation>
    <scope>NUCLEOTIDE SEQUENCE [LARGE SCALE GENOMIC DNA]</scope>
    <source>
        <strain evidence="2 3">2789STDY5834959</strain>
    </source>
</reference>
<feature type="region of interest" description="Disordered" evidence="1">
    <location>
        <begin position="36"/>
        <end position="96"/>
    </location>
</feature>
<evidence type="ECO:0008006" key="4">
    <source>
        <dbReference type="Google" id="ProtNLM"/>
    </source>
</evidence>